<dbReference type="EMBL" id="JBHSHP010000059">
    <property type="protein sequence ID" value="MFC4756258.1"/>
    <property type="molecule type" value="Genomic_DNA"/>
</dbReference>
<evidence type="ECO:0000256" key="8">
    <source>
        <dbReference type="SAM" id="Phobius"/>
    </source>
</evidence>
<evidence type="ECO:0000256" key="2">
    <source>
        <dbReference type="ARBA" id="ARBA00009765"/>
    </source>
</evidence>
<gene>
    <name evidence="9" type="ORF">ACFO7U_15910</name>
</gene>
<evidence type="ECO:0000256" key="6">
    <source>
        <dbReference type="ARBA" id="ARBA00022989"/>
    </source>
</evidence>
<evidence type="ECO:0000256" key="4">
    <source>
        <dbReference type="ARBA" id="ARBA00022475"/>
    </source>
</evidence>
<keyword evidence="5 8" id="KW-0812">Transmembrane</keyword>
<dbReference type="InterPro" id="IPR045861">
    <property type="entry name" value="CorA_cytoplasmic_dom"/>
</dbReference>
<dbReference type="PANTHER" id="PTHR46494">
    <property type="entry name" value="CORA FAMILY METAL ION TRANSPORTER (EUROFUNG)"/>
    <property type="match status" value="1"/>
</dbReference>
<dbReference type="InterPro" id="IPR045863">
    <property type="entry name" value="CorA_TM1_TM2"/>
</dbReference>
<evidence type="ECO:0000313" key="10">
    <source>
        <dbReference type="Proteomes" id="UP001595836"/>
    </source>
</evidence>
<name>A0ABV9PWT3_9ACTN</name>
<dbReference type="InterPro" id="IPR002523">
    <property type="entry name" value="MgTranspt_CorA/ZnTranspt_ZntB"/>
</dbReference>
<dbReference type="Proteomes" id="UP001595836">
    <property type="component" value="Unassembled WGS sequence"/>
</dbReference>
<organism evidence="9 10">
    <name type="scientific">Dietzia aurantiaca</name>
    <dbReference type="NCBI Taxonomy" id="983873"/>
    <lineage>
        <taxon>Bacteria</taxon>
        <taxon>Bacillati</taxon>
        <taxon>Actinomycetota</taxon>
        <taxon>Actinomycetes</taxon>
        <taxon>Mycobacteriales</taxon>
        <taxon>Dietziaceae</taxon>
        <taxon>Dietzia</taxon>
    </lineage>
</organism>
<reference evidence="10" key="1">
    <citation type="journal article" date="2019" name="Int. J. Syst. Evol. Microbiol.">
        <title>The Global Catalogue of Microorganisms (GCM) 10K type strain sequencing project: providing services to taxonomists for standard genome sequencing and annotation.</title>
        <authorList>
            <consortium name="The Broad Institute Genomics Platform"/>
            <consortium name="The Broad Institute Genome Sequencing Center for Infectious Disease"/>
            <person name="Wu L."/>
            <person name="Ma J."/>
        </authorList>
    </citation>
    <scope>NUCLEOTIDE SEQUENCE [LARGE SCALE GENOMIC DNA]</scope>
    <source>
        <strain evidence="10">JCM 11882</strain>
    </source>
</reference>
<dbReference type="SUPFAM" id="SSF143865">
    <property type="entry name" value="CorA soluble domain-like"/>
    <property type="match status" value="1"/>
</dbReference>
<keyword evidence="6 8" id="KW-1133">Transmembrane helix</keyword>
<sequence>MASSRLHTRTDHAVVDCGVYMDGTRTPGEVTYLDAIRRVRSEGRGFVWLGLLAPDAHQMASLASEFGIHELITEDATNGAQRPKLEAYDDALVLNLAAVEYLAHDTLNDVSAIVSTGEAMVILGRDFVVTVRHGEFGELAGIRSELEKSPDRLAQGPASVMHAVADRMIDSYLEVADEIRQDVDELETALFQPRADVDIEQIYLLKREILELKHNISPLTRPLQRLSLDHLELVPREIRHYFRDVQDHHARAVAEVAVLDEQMTSLVGAAVAMVGVRQNTDMRRISAWVAIAAVPTMIAGVYGMNFENMPELNVSYAYFLVLAIMAGICVGLFWIFRKNDWL</sequence>
<dbReference type="RefSeq" id="WP_380059700.1">
    <property type="nucleotide sequence ID" value="NZ_BAABCD010000021.1"/>
</dbReference>
<dbReference type="Gene3D" id="3.30.460.20">
    <property type="entry name" value="CorA soluble domain-like"/>
    <property type="match status" value="1"/>
</dbReference>
<protein>
    <submittedName>
        <fullName evidence="9">Magnesium and cobalt transport protein CorA</fullName>
    </submittedName>
</protein>
<keyword evidence="4" id="KW-1003">Cell membrane</keyword>
<comment type="subcellular location">
    <subcellularLocation>
        <location evidence="1">Cell membrane</location>
        <topology evidence="1">Multi-pass membrane protein</topology>
    </subcellularLocation>
</comment>
<feature type="transmembrane region" description="Helical" evidence="8">
    <location>
        <begin position="285"/>
        <end position="304"/>
    </location>
</feature>
<dbReference type="Pfam" id="PF01544">
    <property type="entry name" value="CorA"/>
    <property type="match status" value="1"/>
</dbReference>
<dbReference type="SUPFAM" id="SSF144083">
    <property type="entry name" value="Magnesium transport protein CorA, transmembrane region"/>
    <property type="match status" value="1"/>
</dbReference>
<dbReference type="PANTHER" id="PTHR46494:SF1">
    <property type="entry name" value="CORA FAMILY METAL ION TRANSPORTER (EUROFUNG)"/>
    <property type="match status" value="1"/>
</dbReference>
<proteinExistence type="inferred from homology"/>
<dbReference type="Gene3D" id="1.20.58.340">
    <property type="entry name" value="Magnesium transport protein CorA, transmembrane region"/>
    <property type="match status" value="2"/>
</dbReference>
<evidence type="ECO:0000256" key="5">
    <source>
        <dbReference type="ARBA" id="ARBA00022692"/>
    </source>
</evidence>
<evidence type="ECO:0000256" key="7">
    <source>
        <dbReference type="ARBA" id="ARBA00023136"/>
    </source>
</evidence>
<dbReference type="CDD" id="cd12830">
    <property type="entry name" value="MtCorA-like"/>
    <property type="match status" value="1"/>
</dbReference>
<feature type="transmembrane region" description="Helical" evidence="8">
    <location>
        <begin position="316"/>
        <end position="336"/>
    </location>
</feature>
<keyword evidence="3" id="KW-0813">Transport</keyword>
<comment type="similarity">
    <text evidence="2">Belongs to the CorA metal ion transporter (MIT) (TC 1.A.35) family.</text>
</comment>
<evidence type="ECO:0000256" key="3">
    <source>
        <dbReference type="ARBA" id="ARBA00022448"/>
    </source>
</evidence>
<comment type="caution">
    <text evidence="9">The sequence shown here is derived from an EMBL/GenBank/DDBJ whole genome shotgun (WGS) entry which is preliminary data.</text>
</comment>
<keyword evidence="7 8" id="KW-0472">Membrane</keyword>
<evidence type="ECO:0000256" key="1">
    <source>
        <dbReference type="ARBA" id="ARBA00004651"/>
    </source>
</evidence>
<keyword evidence="10" id="KW-1185">Reference proteome</keyword>
<evidence type="ECO:0000313" key="9">
    <source>
        <dbReference type="EMBL" id="MFC4756258.1"/>
    </source>
</evidence>
<accession>A0ABV9PWT3</accession>